<reference evidence="1" key="2">
    <citation type="submission" date="2024-03" db="EMBL/GenBank/DDBJ databases">
        <authorList>
            <person name="Ni Y."/>
            <person name="Xu T."/>
            <person name="Yan S."/>
            <person name="Chen L."/>
            <person name="Wang Y."/>
        </authorList>
    </citation>
    <scope>NUCLEOTIDE SEQUENCE</scope>
    <source>
        <strain evidence="1">NMJ1</strain>
    </source>
</reference>
<evidence type="ECO:0000313" key="1">
    <source>
        <dbReference type="EMBL" id="DBA51818.1"/>
    </source>
</evidence>
<name>A0AAT9J778_9VIRU</name>
<accession>A0AAT9J778</accession>
<sequence length="48" mass="5561">MTKETRIQYHNRMIKEASEIQAVCNHDFTFEIMGDKVCKCGLIEGDLN</sequence>
<proteinExistence type="predicted"/>
<dbReference type="EMBL" id="BK067785">
    <property type="protein sequence ID" value="DBA51818.1"/>
    <property type="molecule type" value="Genomic_DNA"/>
</dbReference>
<organism evidence="1">
    <name type="scientific">Nitrosopumilaceae spindle-shaped virus</name>
    <dbReference type="NCBI Taxonomy" id="3065433"/>
    <lineage>
        <taxon>Viruses</taxon>
    </lineage>
</organism>
<reference evidence="1" key="1">
    <citation type="journal article" date="2024" name="Environ. Microbiol. Rep.">
        <title>Hiding in plain sight: The discovery of complete genomes of 11 hypothetical spindle-shaped viruses that putatively infect mesophilic ammonia-oxidizing archaea.</title>
        <authorList>
            <person name="Ni Y."/>
            <person name="Xu T."/>
            <person name="Yan S."/>
            <person name="Chen L."/>
            <person name="Wang Y."/>
        </authorList>
    </citation>
    <scope>NUCLEOTIDE SEQUENCE</scope>
    <source>
        <strain evidence="1">NMJ1</strain>
    </source>
</reference>
<protein>
    <submittedName>
        <fullName evidence="1">ORF15</fullName>
    </submittedName>
</protein>